<comment type="caution">
    <text evidence="1">The sequence shown here is derived from an EMBL/GenBank/DDBJ whole genome shotgun (WGS) entry which is preliminary data.</text>
</comment>
<dbReference type="AlphaFoldDB" id="A0A9D4GT56"/>
<sequence length="115" mass="12816">SSPLISPRIHPPPDVVCYSDHRLESMIDWDPSLNIVIDLNIDGARTGSDHVTLVLHERNLQCPNESRFGKAGLNASEEHAILLINTEPVILATSIAVLNMTDNALRSHYKRVRKN</sequence>
<proteinExistence type="predicted"/>
<protein>
    <submittedName>
        <fullName evidence="1">Uncharacterized protein</fullName>
    </submittedName>
</protein>
<organism evidence="1 2">
    <name type="scientific">Dreissena polymorpha</name>
    <name type="common">Zebra mussel</name>
    <name type="synonym">Mytilus polymorpha</name>
    <dbReference type="NCBI Taxonomy" id="45954"/>
    <lineage>
        <taxon>Eukaryota</taxon>
        <taxon>Metazoa</taxon>
        <taxon>Spiralia</taxon>
        <taxon>Lophotrochozoa</taxon>
        <taxon>Mollusca</taxon>
        <taxon>Bivalvia</taxon>
        <taxon>Autobranchia</taxon>
        <taxon>Heteroconchia</taxon>
        <taxon>Euheterodonta</taxon>
        <taxon>Imparidentia</taxon>
        <taxon>Neoheterodontei</taxon>
        <taxon>Myida</taxon>
        <taxon>Dreissenoidea</taxon>
        <taxon>Dreissenidae</taxon>
        <taxon>Dreissena</taxon>
    </lineage>
</organism>
<evidence type="ECO:0000313" key="2">
    <source>
        <dbReference type="Proteomes" id="UP000828390"/>
    </source>
</evidence>
<accession>A0A9D4GT56</accession>
<reference evidence="1" key="2">
    <citation type="submission" date="2020-11" db="EMBL/GenBank/DDBJ databases">
        <authorList>
            <person name="McCartney M.A."/>
            <person name="Auch B."/>
            <person name="Kono T."/>
            <person name="Mallez S."/>
            <person name="Becker A."/>
            <person name="Gohl D.M."/>
            <person name="Silverstein K.A.T."/>
            <person name="Koren S."/>
            <person name="Bechman K.B."/>
            <person name="Herman A."/>
            <person name="Abrahante J.E."/>
            <person name="Garbe J."/>
        </authorList>
    </citation>
    <scope>NUCLEOTIDE SEQUENCE</scope>
    <source>
        <strain evidence="1">Duluth1</strain>
        <tissue evidence="1">Whole animal</tissue>
    </source>
</reference>
<reference evidence="1" key="1">
    <citation type="journal article" date="2019" name="bioRxiv">
        <title>The Genome of the Zebra Mussel, Dreissena polymorpha: A Resource for Invasive Species Research.</title>
        <authorList>
            <person name="McCartney M.A."/>
            <person name="Auch B."/>
            <person name="Kono T."/>
            <person name="Mallez S."/>
            <person name="Zhang Y."/>
            <person name="Obille A."/>
            <person name="Becker A."/>
            <person name="Abrahante J.E."/>
            <person name="Garbe J."/>
            <person name="Badalamenti J.P."/>
            <person name="Herman A."/>
            <person name="Mangelson H."/>
            <person name="Liachko I."/>
            <person name="Sullivan S."/>
            <person name="Sone E.D."/>
            <person name="Koren S."/>
            <person name="Silverstein K.A.T."/>
            <person name="Beckman K.B."/>
            <person name="Gohl D.M."/>
        </authorList>
    </citation>
    <scope>NUCLEOTIDE SEQUENCE</scope>
    <source>
        <strain evidence="1">Duluth1</strain>
        <tissue evidence="1">Whole animal</tissue>
    </source>
</reference>
<feature type="non-terminal residue" evidence="1">
    <location>
        <position position="1"/>
    </location>
</feature>
<evidence type="ECO:0000313" key="1">
    <source>
        <dbReference type="EMBL" id="KAH3822488.1"/>
    </source>
</evidence>
<keyword evidence="2" id="KW-1185">Reference proteome</keyword>
<name>A0A9D4GT56_DREPO</name>
<gene>
    <name evidence="1" type="ORF">DPMN_124267</name>
</gene>
<dbReference type="EMBL" id="JAIWYP010000005">
    <property type="protein sequence ID" value="KAH3822488.1"/>
    <property type="molecule type" value="Genomic_DNA"/>
</dbReference>
<dbReference type="Proteomes" id="UP000828390">
    <property type="component" value="Unassembled WGS sequence"/>
</dbReference>